<proteinExistence type="inferred from homology"/>
<dbReference type="GO" id="GO:0003677">
    <property type="term" value="F:DNA binding"/>
    <property type="evidence" value="ECO:0007669"/>
    <property type="project" value="UniProtKB-KW"/>
</dbReference>
<dbReference type="NCBIfam" id="TIGR02937">
    <property type="entry name" value="sigma70-ECF"/>
    <property type="match status" value="1"/>
</dbReference>
<name>A0A855WXU2_9BACT</name>
<comment type="similarity">
    <text evidence="1 6">Belongs to the sigma-70 factor family. ECF subfamily.</text>
</comment>
<feature type="domain" description="RNA polymerase sigma-70 region 2" evidence="7">
    <location>
        <begin position="39"/>
        <end position="105"/>
    </location>
</feature>
<keyword evidence="3 6" id="KW-0731">Sigma factor</keyword>
<dbReference type="GO" id="GO:0016987">
    <property type="term" value="F:sigma factor activity"/>
    <property type="evidence" value="ECO:0007669"/>
    <property type="project" value="UniProtKB-KW"/>
</dbReference>
<dbReference type="InterPro" id="IPR039425">
    <property type="entry name" value="RNA_pol_sigma-70-like"/>
</dbReference>
<dbReference type="InterPro" id="IPR013324">
    <property type="entry name" value="RNA_pol_sigma_r3/r4-like"/>
</dbReference>
<dbReference type="InterPro" id="IPR013249">
    <property type="entry name" value="RNA_pol_sigma70_r4_t2"/>
</dbReference>
<organism evidence="9 10">
    <name type="scientific">candidate division GN15 bacterium</name>
    <dbReference type="NCBI Taxonomy" id="2072418"/>
    <lineage>
        <taxon>Bacteria</taxon>
        <taxon>candidate division GN15</taxon>
    </lineage>
</organism>
<dbReference type="SUPFAM" id="SSF88946">
    <property type="entry name" value="Sigma2 domain of RNA polymerase sigma factors"/>
    <property type="match status" value="1"/>
</dbReference>
<dbReference type="Pfam" id="PF08281">
    <property type="entry name" value="Sigma70_r4_2"/>
    <property type="match status" value="1"/>
</dbReference>
<dbReference type="InterPro" id="IPR014284">
    <property type="entry name" value="RNA_pol_sigma-70_dom"/>
</dbReference>
<dbReference type="PANTHER" id="PTHR43133">
    <property type="entry name" value="RNA POLYMERASE ECF-TYPE SIGMA FACTO"/>
    <property type="match status" value="1"/>
</dbReference>
<evidence type="ECO:0000256" key="6">
    <source>
        <dbReference type="RuleBase" id="RU000716"/>
    </source>
</evidence>
<evidence type="ECO:0000256" key="4">
    <source>
        <dbReference type="ARBA" id="ARBA00023125"/>
    </source>
</evidence>
<dbReference type="PROSITE" id="PS01063">
    <property type="entry name" value="SIGMA70_ECF"/>
    <property type="match status" value="1"/>
</dbReference>
<sequence>MADSASVNRWTPPHRNDERSIPELVEGFVNDDASAFTELVKRFQRNIYYLAYRILGNHLDADEVVQETFVRIYRRRKEIENVASFTSFLMRIATNFAIDLLRKRKGHGGLNEELDSLSGETQTELSRRVRTPSEMLDDKVTMQEIRKAMDKLAPRQQITILLHDVEGRSKAEVAAIMECTEATVRSNLHIARAKLKQILTKRLSV</sequence>
<evidence type="ECO:0000256" key="1">
    <source>
        <dbReference type="ARBA" id="ARBA00010641"/>
    </source>
</evidence>
<evidence type="ECO:0000259" key="7">
    <source>
        <dbReference type="Pfam" id="PF04542"/>
    </source>
</evidence>
<feature type="domain" description="RNA polymerase sigma factor 70 region 4 type 2" evidence="8">
    <location>
        <begin position="143"/>
        <end position="195"/>
    </location>
</feature>
<comment type="caution">
    <text evidence="9">The sequence shown here is derived from an EMBL/GenBank/DDBJ whole genome shotgun (WGS) entry which is preliminary data.</text>
</comment>
<protein>
    <recommendedName>
        <fullName evidence="6">RNA polymerase sigma factor</fullName>
    </recommendedName>
</protein>
<dbReference type="Proteomes" id="UP000250918">
    <property type="component" value="Unassembled WGS sequence"/>
</dbReference>
<dbReference type="CDD" id="cd06171">
    <property type="entry name" value="Sigma70_r4"/>
    <property type="match status" value="1"/>
</dbReference>
<dbReference type="PANTHER" id="PTHR43133:SF8">
    <property type="entry name" value="RNA POLYMERASE SIGMA FACTOR HI_1459-RELATED"/>
    <property type="match status" value="1"/>
</dbReference>
<dbReference type="InterPro" id="IPR013325">
    <property type="entry name" value="RNA_pol_sigma_r2"/>
</dbReference>
<dbReference type="InterPro" id="IPR000838">
    <property type="entry name" value="RNA_pol_sigma70_ECF_CS"/>
</dbReference>
<dbReference type="Gene3D" id="1.10.10.10">
    <property type="entry name" value="Winged helix-like DNA-binding domain superfamily/Winged helix DNA-binding domain"/>
    <property type="match status" value="1"/>
</dbReference>
<dbReference type="SUPFAM" id="SSF88659">
    <property type="entry name" value="Sigma3 and sigma4 domains of RNA polymerase sigma factors"/>
    <property type="match status" value="1"/>
</dbReference>
<keyword evidence="2 6" id="KW-0805">Transcription regulation</keyword>
<accession>A0A855WXU2</accession>
<evidence type="ECO:0000256" key="5">
    <source>
        <dbReference type="ARBA" id="ARBA00023163"/>
    </source>
</evidence>
<evidence type="ECO:0000256" key="2">
    <source>
        <dbReference type="ARBA" id="ARBA00023015"/>
    </source>
</evidence>
<evidence type="ECO:0000313" key="10">
    <source>
        <dbReference type="Proteomes" id="UP000250918"/>
    </source>
</evidence>
<dbReference type="AlphaFoldDB" id="A0A855WXU2"/>
<dbReference type="Pfam" id="PF04542">
    <property type="entry name" value="Sigma70_r2"/>
    <property type="match status" value="1"/>
</dbReference>
<dbReference type="GO" id="GO:0006352">
    <property type="term" value="P:DNA-templated transcription initiation"/>
    <property type="evidence" value="ECO:0007669"/>
    <property type="project" value="InterPro"/>
</dbReference>
<evidence type="ECO:0000256" key="3">
    <source>
        <dbReference type="ARBA" id="ARBA00023082"/>
    </source>
</evidence>
<evidence type="ECO:0000259" key="8">
    <source>
        <dbReference type="Pfam" id="PF08281"/>
    </source>
</evidence>
<reference evidence="9 10" key="1">
    <citation type="journal article" date="2018" name="ISME J.">
        <title>A methanotrophic archaeon couples anaerobic oxidation of methane to Fe(III) reduction.</title>
        <authorList>
            <person name="Cai C."/>
            <person name="Leu A.O."/>
            <person name="Xie G.J."/>
            <person name="Guo J."/>
            <person name="Feng Y."/>
            <person name="Zhao J.X."/>
            <person name="Tyson G.W."/>
            <person name="Yuan Z."/>
            <person name="Hu S."/>
        </authorList>
    </citation>
    <scope>NUCLEOTIDE SEQUENCE [LARGE SCALE GENOMIC DNA]</scope>
    <source>
        <strain evidence="9">FeB_12</strain>
    </source>
</reference>
<evidence type="ECO:0000313" key="9">
    <source>
        <dbReference type="EMBL" id="PWB70224.1"/>
    </source>
</evidence>
<dbReference type="InterPro" id="IPR036388">
    <property type="entry name" value="WH-like_DNA-bd_sf"/>
</dbReference>
<dbReference type="EMBL" id="PQAP01000151">
    <property type="protein sequence ID" value="PWB70224.1"/>
    <property type="molecule type" value="Genomic_DNA"/>
</dbReference>
<keyword evidence="5 6" id="KW-0804">Transcription</keyword>
<gene>
    <name evidence="9" type="ORF">C3F09_09420</name>
</gene>
<keyword evidence="4 6" id="KW-0238">DNA-binding</keyword>
<dbReference type="InterPro" id="IPR007627">
    <property type="entry name" value="RNA_pol_sigma70_r2"/>
</dbReference>
<dbReference type="Gene3D" id="1.10.1740.10">
    <property type="match status" value="1"/>
</dbReference>